<gene>
    <name evidence="4" type="ORF">KW502_10890</name>
</gene>
<evidence type="ECO:0000313" key="5">
    <source>
        <dbReference type="Proteomes" id="UP000719267"/>
    </source>
</evidence>
<keyword evidence="1 4" id="KW-0489">Methyltransferase</keyword>
<dbReference type="Pfam" id="PF01555">
    <property type="entry name" value="N6_N4_Mtase"/>
    <property type="match status" value="1"/>
</dbReference>
<keyword evidence="5" id="KW-1185">Reference proteome</keyword>
<dbReference type="InterPro" id="IPR015840">
    <property type="entry name" value="DNA_MeTrfase_ParB"/>
</dbReference>
<keyword evidence="2" id="KW-0808">Transferase</keyword>
<organism evidence="4 5">
    <name type="scientific">Mesonia aestuariivivens</name>
    <dbReference type="NCBI Taxonomy" id="2796128"/>
    <lineage>
        <taxon>Bacteria</taxon>
        <taxon>Pseudomonadati</taxon>
        <taxon>Bacteroidota</taxon>
        <taxon>Flavobacteriia</taxon>
        <taxon>Flavobacteriales</taxon>
        <taxon>Flavobacteriaceae</taxon>
        <taxon>Mesonia</taxon>
    </lineage>
</organism>
<dbReference type="GO" id="GO:0032259">
    <property type="term" value="P:methylation"/>
    <property type="evidence" value="ECO:0007669"/>
    <property type="project" value="UniProtKB-KW"/>
</dbReference>
<reference evidence="4 5" key="1">
    <citation type="submission" date="2021-07" db="EMBL/GenBank/DDBJ databases">
        <title>Mesonia aestuariivivens sp. nov., isolated from a tidal flat.</title>
        <authorList>
            <person name="Kim Y.-O."/>
            <person name="Yoon J.-H."/>
        </authorList>
    </citation>
    <scope>NUCLEOTIDE SEQUENCE [LARGE SCALE GENOMIC DNA]</scope>
    <source>
        <strain evidence="4 5">JHPTF-M18</strain>
    </source>
</reference>
<dbReference type="GO" id="GO:0008168">
    <property type="term" value="F:methyltransferase activity"/>
    <property type="evidence" value="ECO:0007669"/>
    <property type="project" value="UniProtKB-KW"/>
</dbReference>
<dbReference type="InterPro" id="IPR002941">
    <property type="entry name" value="DNA_methylase_N4/N6"/>
</dbReference>
<dbReference type="PIRSF" id="PIRSF036758">
    <property type="entry name" value="Aden_M_ParB"/>
    <property type="match status" value="1"/>
</dbReference>
<dbReference type="EMBL" id="JAHWDF010000011">
    <property type="protein sequence ID" value="MBW2962306.1"/>
    <property type="molecule type" value="Genomic_DNA"/>
</dbReference>
<protein>
    <submittedName>
        <fullName evidence="4">DNA methylase</fullName>
    </submittedName>
</protein>
<name>A0ABS6W494_9FLAO</name>
<evidence type="ECO:0000256" key="2">
    <source>
        <dbReference type="ARBA" id="ARBA00022679"/>
    </source>
</evidence>
<evidence type="ECO:0000259" key="3">
    <source>
        <dbReference type="Pfam" id="PF01555"/>
    </source>
</evidence>
<sequence length="426" mass="49434">MSKTITAPLEWRNEKRKVKELVPYEFNPRILTEEKKERLIKSIEKFNLAEVPAINTDNKIIAGHQRIKVLMLLERGDEVIDVRVPNRSLTEEEFKQYNITSNVAAGFWDTDVLEEHFADIDLEELGLIVGDIELPEDLLPEELNTEEESDFEPEPPEEPITVKGDVYELKSLQKGITHRIICGDSKLPENFTEVLQGEGIDLTVTDPPYNVDYQGGQNKKRNKIANDKMEADSFYQFLETYYSLVFEHSKAGAAIYVFHADTEGVNFRKAFTDVGFKLSQCLIWKKNSIVLSRQDYHWLHEPCLYGWKTGAAHNWYSDRKQRTVLEFDRPLKSEDHPTMKPVPLIEYLVKNSSKQKQIVFDGFLGSGSTLIACEKNWRQCRGIELELAYCDVNVKRWVKYMRENHLQFEVVKNGQKLKSEEVNSYE</sequence>
<comment type="caution">
    <text evidence="4">The sequence shown here is derived from an EMBL/GenBank/DDBJ whole genome shotgun (WGS) entry which is preliminary data.</text>
</comment>
<feature type="domain" description="DNA methylase N-4/N-6" evidence="3">
    <location>
        <begin position="200"/>
        <end position="393"/>
    </location>
</feature>
<dbReference type="Proteomes" id="UP000719267">
    <property type="component" value="Unassembled WGS sequence"/>
</dbReference>
<proteinExistence type="predicted"/>
<accession>A0ABS6W494</accession>
<dbReference type="RefSeq" id="WP_219040591.1">
    <property type="nucleotide sequence ID" value="NZ_JAHWDF010000011.1"/>
</dbReference>
<evidence type="ECO:0000256" key="1">
    <source>
        <dbReference type="ARBA" id="ARBA00022603"/>
    </source>
</evidence>
<evidence type="ECO:0000313" key="4">
    <source>
        <dbReference type="EMBL" id="MBW2962306.1"/>
    </source>
</evidence>